<evidence type="ECO:0000313" key="2">
    <source>
        <dbReference type="EMBL" id="MFC0626904.1"/>
    </source>
</evidence>
<dbReference type="Gene3D" id="3.60.15.10">
    <property type="entry name" value="Ribonuclease Z/Hydroxyacylglutathione hydrolase-like"/>
    <property type="match status" value="1"/>
</dbReference>
<sequence>MPLQHLAGRVWLWPHDPDPDAIRGCVAVIADDRGSVIVDAGNSPDQARRIQQAIAAEQLPAPRWLTYTHNHWDHTWGACAWEDVEIVAHSAATAILEREAARPWSHAYLRDQVAANPKLGPSFRARALAMADWTGFKVVPPHRTFDGTLTLPTGVRLEHVGGSHAPDSLIVIDDESSVALLGDCFYPPPFHEREGDESTDFAMVRRLMKTGLEWYVDAHSAPRRMAGRLSGR</sequence>
<dbReference type="PANTHER" id="PTHR42951:SF4">
    <property type="entry name" value="ACYL-COENZYME A THIOESTERASE MBLAC2"/>
    <property type="match status" value="1"/>
</dbReference>
<organism evidence="2 3">
    <name type="scientific">Kribbella deserti</name>
    <dbReference type="NCBI Taxonomy" id="1926257"/>
    <lineage>
        <taxon>Bacteria</taxon>
        <taxon>Bacillati</taxon>
        <taxon>Actinomycetota</taxon>
        <taxon>Actinomycetes</taxon>
        <taxon>Propionibacteriales</taxon>
        <taxon>Kribbellaceae</taxon>
        <taxon>Kribbella</taxon>
    </lineage>
</organism>
<reference evidence="2 3" key="1">
    <citation type="submission" date="2024-09" db="EMBL/GenBank/DDBJ databases">
        <authorList>
            <person name="Sun Q."/>
            <person name="Mori K."/>
        </authorList>
    </citation>
    <scope>NUCLEOTIDE SEQUENCE [LARGE SCALE GENOMIC DNA]</scope>
    <source>
        <strain evidence="2 3">CGMCC 1.15906</strain>
    </source>
</reference>
<dbReference type="Pfam" id="PF00753">
    <property type="entry name" value="Lactamase_B"/>
    <property type="match status" value="1"/>
</dbReference>
<accession>A0ABV6QQJ1</accession>
<evidence type="ECO:0000259" key="1">
    <source>
        <dbReference type="SMART" id="SM00849"/>
    </source>
</evidence>
<dbReference type="InterPro" id="IPR036866">
    <property type="entry name" value="RibonucZ/Hydroxyglut_hydro"/>
</dbReference>
<dbReference type="Proteomes" id="UP001589890">
    <property type="component" value="Unassembled WGS sequence"/>
</dbReference>
<dbReference type="PANTHER" id="PTHR42951">
    <property type="entry name" value="METALLO-BETA-LACTAMASE DOMAIN-CONTAINING"/>
    <property type="match status" value="1"/>
</dbReference>
<dbReference type="RefSeq" id="WP_380051004.1">
    <property type="nucleotide sequence ID" value="NZ_JBHLTC010000029.1"/>
</dbReference>
<gene>
    <name evidence="2" type="ORF">ACFFGN_22680</name>
</gene>
<feature type="domain" description="Metallo-beta-lactamase" evidence="1">
    <location>
        <begin position="24"/>
        <end position="219"/>
    </location>
</feature>
<keyword evidence="3" id="KW-1185">Reference proteome</keyword>
<dbReference type="InterPro" id="IPR050855">
    <property type="entry name" value="NDM-1-like"/>
</dbReference>
<name>A0ABV6QQJ1_9ACTN</name>
<dbReference type="EMBL" id="JBHLTC010000029">
    <property type="protein sequence ID" value="MFC0626904.1"/>
    <property type="molecule type" value="Genomic_DNA"/>
</dbReference>
<dbReference type="SUPFAM" id="SSF56281">
    <property type="entry name" value="Metallo-hydrolase/oxidoreductase"/>
    <property type="match status" value="1"/>
</dbReference>
<dbReference type="SMART" id="SM00849">
    <property type="entry name" value="Lactamase_B"/>
    <property type="match status" value="1"/>
</dbReference>
<proteinExistence type="predicted"/>
<comment type="caution">
    <text evidence="2">The sequence shown here is derived from an EMBL/GenBank/DDBJ whole genome shotgun (WGS) entry which is preliminary data.</text>
</comment>
<protein>
    <submittedName>
        <fullName evidence="2">MBL fold metallo-hydrolase</fullName>
    </submittedName>
</protein>
<evidence type="ECO:0000313" key="3">
    <source>
        <dbReference type="Proteomes" id="UP001589890"/>
    </source>
</evidence>
<dbReference type="InterPro" id="IPR001279">
    <property type="entry name" value="Metallo-B-lactamas"/>
</dbReference>